<keyword evidence="3" id="KW-1133">Transmembrane helix</keyword>
<keyword evidence="1" id="KW-0732">Signal</keyword>
<evidence type="ECO:0000259" key="4">
    <source>
        <dbReference type="PROSITE" id="PS50268"/>
    </source>
</evidence>
<reference evidence="5 6" key="1">
    <citation type="submission" date="2018-03" db="EMBL/GenBank/DDBJ databases">
        <title>Ahniella affigens gen. nov., sp. nov., a gammaproteobacterium isolated from sandy soil near a stream.</title>
        <authorList>
            <person name="Ko Y."/>
            <person name="Kim J.-H."/>
        </authorList>
    </citation>
    <scope>NUCLEOTIDE SEQUENCE [LARGE SCALE GENOMIC DNA]</scope>
    <source>
        <strain evidence="5 6">D13</strain>
    </source>
</reference>
<dbReference type="InterPro" id="IPR014755">
    <property type="entry name" value="Cu-Rt/internalin_Ig-like"/>
</dbReference>
<organism evidence="5 6">
    <name type="scientific">Ahniella affigens</name>
    <dbReference type="NCBI Taxonomy" id="2021234"/>
    <lineage>
        <taxon>Bacteria</taxon>
        <taxon>Pseudomonadati</taxon>
        <taxon>Pseudomonadota</taxon>
        <taxon>Gammaproteobacteria</taxon>
        <taxon>Lysobacterales</taxon>
        <taxon>Rhodanobacteraceae</taxon>
        <taxon>Ahniella</taxon>
    </lineage>
</organism>
<evidence type="ECO:0000256" key="2">
    <source>
        <dbReference type="SAM" id="MobiDB-lite"/>
    </source>
</evidence>
<keyword evidence="3" id="KW-0472">Membrane</keyword>
<sequence length="2740" mass="267201">MQIGAHSGRLSDMLRGRNMRIKLGVWSLILSLASLSVAAQDYRYDVYLDTDANASTGCTVTSPGGTVSGVEARVRADITNVTVTGSTVSVCSAGTFPAGEALPAPYAVGLNNGTAGADVIEMGTPATLAPAGATVPVYAIGWNGASTASDILATTTGLAGGPPILLGFPVNNIPTMGLLGLGLLVLVLAVFGMKRIRLAARASLASIGLLMMAGAVWAAAYTVDGQVGDWTGETPIAVDPAGDGSSVDSGIDIRALFAGFEAGKLFLRIDVTDVENQPPVANPVTATLLEDAAPQTITLSGSDLDGDPLTFTVATSPTKGTLGAVTPINTTSASVQYTVTPNANGADSFTYRANDGFVNSPDATVSLTITPVNDIPTFTSQNPPAVNEDAGPQTAPVASGLSAGPADESGQTIAFTITNNTNPALFNGVPTINAAGQLSYTPAANVSGTAQLTFTAQDNGGTANGGVDTSAPATITVTVNAVNDAPSFTAGANQTALEDAPAVTVAGWATAISPGPADEAGQTLTFNVTANTNTALFSVQPAVNPTNGNLTYTLAPNANGVATISLTLSDNGGTANGGQDTSAAQTFTITVTAVNDVPSFTSSGNVTVLKDTGGNTIPNWATAISAGPADEAGQTVNFQITNNTNAGLFSVAPAVSATGTLTFTTAANANGSATITIRIADNGGVANGGVDTSATQTFDITLTPVNDAPSFTPGANQTVLEDAGAQTVAAWATAISAGPPDEAGQVLTFNVTGNTNPALFSAAPAVNPTTGNLTYTPAANANGIASITLTLSDNGGTANGGNDTSAPITFTITVTAVNDVPSFAAGANQSVLEDAGAQTSAGWATAISAGPADESGQTLSFAVTGNTNAGLFSVAPAVDPTGTLTYTPAANTSGVATITLRISDNGGTANGGVDTSATQNFTITVSSVNDAPSFVAGANQTVAEDAGAQTVAGWATAISPGPADESGQTVTFNVASNSNAALFSTAPAVSPTGTLTYTPAANANGSATIGLALQDNGGTANGGIDTSATQTFTITVTAVNDAPVNTVPGAQSVGTGATLTFTTGGGNAISIADIDAAAGPVITTVSTTLGTLSATATNGAIVTGSGTASVSITDVVADVNATLQTLSFTSGTGGTGTITVLTNDQGNTGTPGAQSDSDSFAINVDSPPTVSSTTPANGSTVANNTPLTINFSESIVATIGSVTLTCGGPNLITGGTTGTGVTVLNPTYTAPLPAGPCTMTIIAGNITDSDTIDPPDNMVSTVTVNFTVDAAPSVSNVVPANGATNQPVNSTVAVTFNEPVNLAAGAFTLDCGGAQPFTAVPALPATNTTSVTLTPSSSLPAATSCTVTVLAALVNDTDTADPPANLAANFVSTFTTDAAPTVTGGTPATGATNVATTSLVTFTFSENVDAGPGAAITVECPIGSPVAGTVSGTGTSTLTFTPSGAMPVNTACRATAVAANINDSDVADPPGLLAADVSRTFTTDAPPSVLSTTPAAGSTGVAATSTITVNFSESVAFDTTANAANTSFDFECPAGTPTNFTVSTASPAASVVLDPLDSALAGQTCTLSVRALGIADADLGDPPNNMVADFVATYTFAGVANDDAATVTPHLTYAAPVSVTANDILGAETITGFGPTLVTANGTVPNGTNAITAGGAGGRIILQANGAYTFYPDAGDTTAAGTVTFFYTLSGGDTAQVTLTFENEELAWFVDGSASGTVCTGSNVGTQACPSANFAGVSAHTTNDVIFVDSGTYTGTQTTLANGVLLLGNGSTSTISALLAARTPVANAITPVPGSDFAPYNALNGAAPVLTCTNVTCVTAGTGVTLRGFTIGDSGATGTDLAATNFGTLTVDQVLLNGTGRALNLATGTIAGAGFTGVASTSGAQGINLSAIAGTLNLGGTTISGSSGQGINMAGITGTVNTGGTSVTATTTQGILVGTSTGDVNFGNTTVSASTDCVSLQNNSAGTRTFGTLTIGTCGAVGFLHATGGGAVTVTGATNITGVAATFAGMSIDANTTALTFNGVTINKATAGTGLTITGSSGAFNAGVLSVTTSSGTGVIYSTSAGGLTAAAGSTIAATNGPAITSATGTNWSGTFTTVSSTNSATAGIDLNGISGTLAMNGGSITGSTGIGFAGVGTLGTTTYAGSITKATAGKLVSLTGAGAGTVTLSGALSCTSTCTGIDVLNRNAGTYTFSNASKTVTTGTSAAVTLTNNTGASILFSGGGLAITTTSGAGFAATGGANSIEVTGTGNVISSTTGRALEVTNSTIGAAGLTFQSVSVNGATNGILLNNTGSTAGLTVTGVAAAASGGTIQNTTANGIRLISTRSPSFNLMSINSTVGSGIKGTGGVTNFSLTNSTISNSNDAAADGANTVDEANVAFNDNQGGTESNLTGTVTITGNTLTLARYHGIDIFNYAGTISSANISNNTITSDTVGANTLGSGIRLIAFGSATTVASVTSATINNNIVTNFPTGAGIMAQGGNANAGGPSTGVIGNAANAAQTITITNNRVSGQSAANRINTQAILTVVNGRGTGRFDVSSNGTLANPVQHTTGTSFAGSSFGNSTAVATFNNNVLVSNNQVGAQGFGIGTGILSVATETPTYTVDITNNNISQTDGNGILLVARDATSTLRSKIQTNTVAAPLGGVRPGIRVDSGNASAGTDENVCVNLSGNTSAGSGGTNGIGLRKQGVVTTTHDFGVHNMVATTTPAVEAHVAGQNPAGNGVLLISATSGFSNCNNP</sequence>
<dbReference type="Proteomes" id="UP000241074">
    <property type="component" value="Chromosome"/>
</dbReference>
<keyword evidence="6" id="KW-1185">Reference proteome</keyword>
<evidence type="ECO:0000313" key="6">
    <source>
        <dbReference type="Proteomes" id="UP000241074"/>
    </source>
</evidence>
<feature type="domain" description="Cadherin" evidence="4">
    <location>
        <begin position="600"/>
        <end position="711"/>
    </location>
</feature>
<evidence type="ECO:0000313" key="5">
    <source>
        <dbReference type="EMBL" id="AVP99834.1"/>
    </source>
</evidence>
<dbReference type="EMBL" id="CP027860">
    <property type="protein sequence ID" value="AVP99834.1"/>
    <property type="molecule type" value="Genomic_DNA"/>
</dbReference>
<feature type="domain" description="Cadherin" evidence="4">
    <location>
        <begin position="830"/>
        <end position="934"/>
    </location>
</feature>
<dbReference type="GO" id="GO:0016020">
    <property type="term" value="C:membrane"/>
    <property type="evidence" value="ECO:0007669"/>
    <property type="project" value="InterPro"/>
</dbReference>
<feature type="region of interest" description="Disordered" evidence="2">
    <location>
        <begin position="380"/>
        <end position="406"/>
    </location>
</feature>
<dbReference type="GO" id="GO:0007156">
    <property type="term" value="P:homophilic cell adhesion via plasma membrane adhesion molecules"/>
    <property type="evidence" value="ECO:0007669"/>
    <property type="project" value="InterPro"/>
</dbReference>
<keyword evidence="3" id="KW-0812">Transmembrane</keyword>
<feature type="domain" description="Cadherin" evidence="4">
    <location>
        <begin position="718"/>
        <end position="823"/>
    </location>
</feature>
<accession>A0A2P1PYD5</accession>
<evidence type="ECO:0000256" key="1">
    <source>
        <dbReference type="ARBA" id="ARBA00022729"/>
    </source>
</evidence>
<dbReference type="NCBIfam" id="NF012211">
    <property type="entry name" value="tand_rpt_95"/>
    <property type="match status" value="2"/>
</dbReference>
<dbReference type="Gene3D" id="2.60.40.1220">
    <property type="match status" value="1"/>
</dbReference>
<name>A0A2P1PYD5_9GAMM</name>
<protein>
    <recommendedName>
        <fullName evidence="4">Cadherin domain-containing protein</fullName>
    </recommendedName>
</protein>
<dbReference type="InterPro" id="IPR006626">
    <property type="entry name" value="PbH1"/>
</dbReference>
<dbReference type="Pfam" id="PF13205">
    <property type="entry name" value="Big_5"/>
    <property type="match status" value="4"/>
</dbReference>
<dbReference type="InterPro" id="IPR032812">
    <property type="entry name" value="SbsA_Ig"/>
</dbReference>
<dbReference type="InterPro" id="IPR002126">
    <property type="entry name" value="Cadherin-like_dom"/>
</dbReference>
<feature type="domain" description="Cadherin" evidence="4">
    <location>
        <begin position="498"/>
        <end position="600"/>
    </location>
</feature>
<feature type="domain" description="Cadherin" evidence="4">
    <location>
        <begin position="385"/>
        <end position="488"/>
    </location>
</feature>
<dbReference type="Gene3D" id="2.60.40.3710">
    <property type="match status" value="1"/>
</dbReference>
<proteinExistence type="predicted"/>
<feature type="transmembrane region" description="Helical" evidence="3">
    <location>
        <begin position="173"/>
        <end position="191"/>
    </location>
</feature>
<reference evidence="5 6" key="2">
    <citation type="submission" date="2018-03" db="EMBL/GenBank/DDBJ databases">
        <authorList>
            <person name="Keele B.F."/>
        </authorList>
    </citation>
    <scope>NUCLEOTIDE SEQUENCE [LARGE SCALE GENOMIC DNA]</scope>
    <source>
        <strain evidence="5 6">D13</strain>
    </source>
</reference>
<dbReference type="GO" id="GO:0005509">
    <property type="term" value="F:calcium ion binding"/>
    <property type="evidence" value="ECO:0007669"/>
    <property type="project" value="InterPro"/>
</dbReference>
<dbReference type="KEGG" id="xba:C7S18_22825"/>
<dbReference type="Pfam" id="PF17963">
    <property type="entry name" value="Big_9"/>
    <property type="match status" value="2"/>
</dbReference>
<dbReference type="Gene3D" id="2.60.40.2810">
    <property type="match status" value="1"/>
</dbReference>
<gene>
    <name evidence="5" type="ORF">C7S18_22825</name>
</gene>
<dbReference type="SMART" id="SM00710">
    <property type="entry name" value="PbH1"/>
    <property type="match status" value="14"/>
</dbReference>
<feature type="transmembrane region" description="Helical" evidence="3">
    <location>
        <begin position="198"/>
        <end position="220"/>
    </location>
</feature>
<evidence type="ECO:0000256" key="3">
    <source>
        <dbReference type="SAM" id="Phobius"/>
    </source>
</evidence>
<dbReference type="OrthoDB" id="9813456at2"/>
<dbReference type="PROSITE" id="PS50268">
    <property type="entry name" value="CADHERIN_2"/>
    <property type="match status" value="5"/>
</dbReference>